<dbReference type="Proteomes" id="UP001299596">
    <property type="component" value="Unassembled WGS sequence"/>
</dbReference>
<reference evidence="2 3" key="1">
    <citation type="submission" date="2023-12" db="EMBL/GenBank/DDBJ databases">
        <title>Description of new species of Mycobacterium terrae complex isolated from sewage at the Sao Paulo Zoological Park Foundation in Brazil.</title>
        <authorList>
            <person name="Romagnoli C.L."/>
            <person name="Conceicao E.C."/>
            <person name="Machado E."/>
            <person name="Barreto L.B.P.F."/>
            <person name="Sharma A."/>
            <person name="Silva N.M."/>
            <person name="Marques L.E."/>
            <person name="Juliana M.A."/>
            <person name="Lourenco M.C.S."/>
            <person name="Digiampietri L.A."/>
            <person name="Suffys P.N."/>
            <person name="Viana-Niero C."/>
        </authorList>
    </citation>
    <scope>NUCLEOTIDE SEQUENCE [LARGE SCALE GENOMIC DNA]</scope>
    <source>
        <strain evidence="2 3">MYC098</strain>
    </source>
</reference>
<feature type="compositionally biased region" description="Polar residues" evidence="1">
    <location>
        <begin position="443"/>
        <end position="455"/>
    </location>
</feature>
<name>A0ABU5XM96_9MYCO</name>
<evidence type="ECO:0000256" key="1">
    <source>
        <dbReference type="SAM" id="MobiDB-lite"/>
    </source>
</evidence>
<dbReference type="EMBL" id="JAYJJR010000016">
    <property type="protein sequence ID" value="MEB3023400.1"/>
    <property type="molecule type" value="Genomic_DNA"/>
</dbReference>
<protein>
    <submittedName>
        <fullName evidence="2">Type I-E CRISPR-associated protein Cse1/CasA</fullName>
    </submittedName>
</protein>
<comment type="caution">
    <text evidence="2">The sequence shown here is derived from an EMBL/GenBank/DDBJ whole genome shotgun (WGS) entry which is preliminary data.</text>
</comment>
<proteinExistence type="predicted"/>
<sequence length="455" mass="48807">MRFALTADPWIPVLTDTGMATRNLIDAFAADVITVACGDDLEDTAITRLMLAVQIAANQAGSEPADWLDAHRDRFDIFDPERPFWQNADMARFDEQPGAIRPIITASYRHVGNKSVAVNLWHTASGVTYSPAAAARLLVVRQQFSVGGLQSSYGKIPRSAKTAIAVNRPLLWLDTGRLAESMRCTAALTADRPAGTFWFTWPNDHKPTDTGEPTGILDALTWPARSILLRDTSTDVVAGIMICEGVRWPEPASGADQHDLALIPHTVYARKKASDPYTAQGVHPSRLIWRQLATMCADPDNPAAPWQATAAELNARWRLGGLGSYQSAIFGPLTGSFPAPRDPATLATFLADLTEAYQRIGSAAGSLAGAISGADGYTPAIPSHTSLAARAEPLAEQLATGQIDLEHTQKALGVITDELLARAYGAVARVRPRAAGRTAARKTNATSRATKSPKQ</sequence>
<dbReference type="Pfam" id="PF09481">
    <property type="entry name" value="CRISPR_Cse1"/>
    <property type="match status" value="1"/>
</dbReference>
<organism evidence="2 3">
    <name type="scientific">[Mycobacterium] crassicus</name>
    <dbReference type="NCBI Taxonomy" id="2872309"/>
    <lineage>
        <taxon>Bacteria</taxon>
        <taxon>Bacillati</taxon>
        <taxon>Actinomycetota</taxon>
        <taxon>Actinomycetes</taxon>
        <taxon>Mycobacteriales</taxon>
        <taxon>Mycobacteriaceae</taxon>
        <taxon>Mycolicibacter</taxon>
    </lineage>
</organism>
<accession>A0ABU5XM96</accession>
<gene>
    <name evidence="2" type="ORF">K6T79_20455</name>
</gene>
<dbReference type="RefSeq" id="WP_329780399.1">
    <property type="nucleotide sequence ID" value="NZ_JAYJJR010000016.1"/>
</dbReference>
<keyword evidence="3" id="KW-1185">Reference proteome</keyword>
<evidence type="ECO:0000313" key="3">
    <source>
        <dbReference type="Proteomes" id="UP001299596"/>
    </source>
</evidence>
<dbReference type="InterPro" id="IPR013381">
    <property type="entry name" value="CRISPR-assoc_prot_Cse1"/>
</dbReference>
<evidence type="ECO:0000313" key="2">
    <source>
        <dbReference type="EMBL" id="MEB3023400.1"/>
    </source>
</evidence>
<feature type="region of interest" description="Disordered" evidence="1">
    <location>
        <begin position="432"/>
        <end position="455"/>
    </location>
</feature>